<protein>
    <submittedName>
        <fullName evidence="6">Mss4-like protein</fullName>
    </submittedName>
</protein>
<keyword evidence="3" id="KW-0862">Zinc</keyword>
<feature type="domain" description="CENP-V/GFA" evidence="5">
    <location>
        <begin position="43"/>
        <end position="155"/>
    </location>
</feature>
<dbReference type="SUPFAM" id="SSF51316">
    <property type="entry name" value="Mss4-like"/>
    <property type="match status" value="1"/>
</dbReference>
<keyword evidence="7" id="KW-1185">Reference proteome</keyword>
<name>A0ABQ8GT81_9PEZI</name>
<organism evidence="6 7">
    <name type="scientific">Macrophomina phaseolina</name>
    <dbReference type="NCBI Taxonomy" id="35725"/>
    <lineage>
        <taxon>Eukaryota</taxon>
        <taxon>Fungi</taxon>
        <taxon>Dikarya</taxon>
        <taxon>Ascomycota</taxon>
        <taxon>Pezizomycotina</taxon>
        <taxon>Dothideomycetes</taxon>
        <taxon>Dothideomycetes incertae sedis</taxon>
        <taxon>Botryosphaeriales</taxon>
        <taxon>Botryosphaeriaceae</taxon>
        <taxon>Macrophomina</taxon>
    </lineage>
</organism>
<keyword evidence="2" id="KW-0479">Metal-binding</keyword>
<gene>
    <name evidence="6" type="ORF">B0J12DRAFT_643784</name>
</gene>
<comment type="similarity">
    <text evidence="1">Belongs to the Gfa family.</text>
</comment>
<dbReference type="EMBL" id="JAGTJR010000002">
    <property type="protein sequence ID" value="KAH7063694.1"/>
    <property type="molecule type" value="Genomic_DNA"/>
</dbReference>
<sequence>MAGPSRCSVSHRSLTSISRAKRPIIMSERLQNIKAHFSASSVTKGSCMCGAIEYEFKGEPNATALCHCVDCHKWTGGAYTSNVIVYRWNFKVTKGTPFTYDAKGATGKINRHFFCGNCGSGLYAELEILPDVTLIKSGGLDGGAKDHAIGIEYYTKDRLSYVKPVDGATQERAFG</sequence>
<evidence type="ECO:0000313" key="7">
    <source>
        <dbReference type="Proteomes" id="UP000774617"/>
    </source>
</evidence>
<evidence type="ECO:0000256" key="1">
    <source>
        <dbReference type="ARBA" id="ARBA00005495"/>
    </source>
</evidence>
<dbReference type="Pfam" id="PF04828">
    <property type="entry name" value="GFA"/>
    <property type="match status" value="1"/>
</dbReference>
<dbReference type="PANTHER" id="PTHR33337">
    <property type="entry name" value="GFA DOMAIN-CONTAINING PROTEIN"/>
    <property type="match status" value="1"/>
</dbReference>
<accession>A0ABQ8GT81</accession>
<dbReference type="InterPro" id="IPR006913">
    <property type="entry name" value="CENP-V/GFA"/>
</dbReference>
<evidence type="ECO:0000256" key="3">
    <source>
        <dbReference type="ARBA" id="ARBA00022833"/>
    </source>
</evidence>
<evidence type="ECO:0000313" key="6">
    <source>
        <dbReference type="EMBL" id="KAH7063694.1"/>
    </source>
</evidence>
<evidence type="ECO:0000256" key="4">
    <source>
        <dbReference type="ARBA" id="ARBA00023239"/>
    </source>
</evidence>
<dbReference type="PANTHER" id="PTHR33337:SF30">
    <property type="entry name" value="DUF636 DOMAIN PROTEIN (AFU_ORTHOLOGUE AFUA_1G03180)"/>
    <property type="match status" value="1"/>
</dbReference>
<proteinExistence type="inferred from homology"/>
<dbReference type="Gene3D" id="3.90.1590.10">
    <property type="entry name" value="glutathione-dependent formaldehyde- activating enzyme (gfa)"/>
    <property type="match status" value="1"/>
</dbReference>
<reference evidence="6 7" key="1">
    <citation type="journal article" date="2021" name="Nat. Commun.">
        <title>Genetic determinants of endophytism in the Arabidopsis root mycobiome.</title>
        <authorList>
            <person name="Mesny F."/>
            <person name="Miyauchi S."/>
            <person name="Thiergart T."/>
            <person name="Pickel B."/>
            <person name="Atanasova L."/>
            <person name="Karlsson M."/>
            <person name="Huettel B."/>
            <person name="Barry K.W."/>
            <person name="Haridas S."/>
            <person name="Chen C."/>
            <person name="Bauer D."/>
            <person name="Andreopoulos W."/>
            <person name="Pangilinan J."/>
            <person name="LaButti K."/>
            <person name="Riley R."/>
            <person name="Lipzen A."/>
            <person name="Clum A."/>
            <person name="Drula E."/>
            <person name="Henrissat B."/>
            <person name="Kohler A."/>
            <person name="Grigoriev I.V."/>
            <person name="Martin F.M."/>
            <person name="Hacquard S."/>
        </authorList>
    </citation>
    <scope>NUCLEOTIDE SEQUENCE [LARGE SCALE GENOMIC DNA]</scope>
    <source>
        <strain evidence="6 7">MPI-SDFR-AT-0080</strain>
    </source>
</reference>
<dbReference type="Proteomes" id="UP000774617">
    <property type="component" value="Unassembled WGS sequence"/>
</dbReference>
<dbReference type="InterPro" id="IPR011057">
    <property type="entry name" value="Mss4-like_sf"/>
</dbReference>
<evidence type="ECO:0000256" key="2">
    <source>
        <dbReference type="ARBA" id="ARBA00022723"/>
    </source>
</evidence>
<evidence type="ECO:0000259" key="5">
    <source>
        <dbReference type="PROSITE" id="PS51891"/>
    </source>
</evidence>
<keyword evidence="4" id="KW-0456">Lyase</keyword>
<comment type="caution">
    <text evidence="6">The sequence shown here is derived from an EMBL/GenBank/DDBJ whole genome shotgun (WGS) entry which is preliminary data.</text>
</comment>
<dbReference type="PROSITE" id="PS51891">
    <property type="entry name" value="CENP_V_GFA"/>
    <property type="match status" value="1"/>
</dbReference>